<name>A0A2M7PR55_9BACT</name>
<dbReference type="SUPFAM" id="SSF53383">
    <property type="entry name" value="PLP-dependent transferases"/>
    <property type="match status" value="1"/>
</dbReference>
<dbReference type="EMBL" id="PFKO01000152">
    <property type="protein sequence ID" value="PIY32891.1"/>
    <property type="molecule type" value="Genomic_DNA"/>
</dbReference>
<organism evidence="1 2">
    <name type="scientific">Candidatus Infernicultor aquiphilus</name>
    <dbReference type="NCBI Taxonomy" id="1805029"/>
    <lineage>
        <taxon>Bacteria</taxon>
        <taxon>Pseudomonadati</taxon>
        <taxon>Atribacterota</taxon>
        <taxon>Candidatus Phoenicimicrobiia</taxon>
        <taxon>Candidatus Pheonicimicrobiales</taxon>
        <taxon>Candidatus Phoenicimicrobiaceae</taxon>
        <taxon>Candidatus Infernicultor</taxon>
    </lineage>
</organism>
<sequence>MDNAWGLPFIGTDLRKTNADVMLYSMDKAVGAPTAGLIIGKEEVMVPLRRALGVHGDRWGTGTSHGKAAYVTIDPGKEALVGVIAALKVLRDKTRKS</sequence>
<protein>
    <recommendedName>
        <fullName evidence="3">Aminotransferase class V domain-containing protein</fullName>
    </recommendedName>
</protein>
<dbReference type="RefSeq" id="WP_406607338.1">
    <property type="nucleotide sequence ID" value="NZ_PFKO01000152.1"/>
</dbReference>
<reference evidence="1 2" key="1">
    <citation type="submission" date="2017-09" db="EMBL/GenBank/DDBJ databases">
        <title>Depth-based differentiation of microbial function through sediment-hosted aquifers and enrichment of novel symbionts in the deep terrestrial subsurface.</title>
        <authorList>
            <person name="Probst A.J."/>
            <person name="Ladd B."/>
            <person name="Jarett J.K."/>
            <person name="Geller-Mcgrath D.E."/>
            <person name="Sieber C.M."/>
            <person name="Emerson J.B."/>
            <person name="Anantharaman K."/>
            <person name="Thomas B.C."/>
            <person name="Malmstrom R."/>
            <person name="Stieglmeier M."/>
            <person name="Klingl A."/>
            <person name="Woyke T."/>
            <person name="Ryan C.M."/>
            <person name="Banfield J.F."/>
        </authorList>
    </citation>
    <scope>NUCLEOTIDE SEQUENCE [LARGE SCALE GENOMIC DNA]</scope>
    <source>
        <strain evidence="1">CG_4_10_14_3_um_filter_34_13</strain>
    </source>
</reference>
<dbReference type="Proteomes" id="UP000230646">
    <property type="component" value="Unassembled WGS sequence"/>
</dbReference>
<dbReference type="InterPro" id="IPR015424">
    <property type="entry name" value="PyrdxlP-dep_Trfase"/>
</dbReference>
<evidence type="ECO:0008006" key="3">
    <source>
        <dbReference type="Google" id="ProtNLM"/>
    </source>
</evidence>
<accession>A0A2M7PR55</accession>
<dbReference type="AlphaFoldDB" id="A0A2M7PR55"/>
<gene>
    <name evidence="1" type="ORF">COZ07_04155</name>
</gene>
<evidence type="ECO:0000313" key="1">
    <source>
        <dbReference type="EMBL" id="PIY32891.1"/>
    </source>
</evidence>
<dbReference type="InterPro" id="IPR015421">
    <property type="entry name" value="PyrdxlP-dep_Trfase_major"/>
</dbReference>
<evidence type="ECO:0000313" key="2">
    <source>
        <dbReference type="Proteomes" id="UP000230646"/>
    </source>
</evidence>
<proteinExistence type="predicted"/>
<comment type="caution">
    <text evidence="1">The sequence shown here is derived from an EMBL/GenBank/DDBJ whole genome shotgun (WGS) entry which is preliminary data.</text>
</comment>
<dbReference type="Gene3D" id="3.40.640.10">
    <property type="entry name" value="Type I PLP-dependent aspartate aminotransferase-like (Major domain)"/>
    <property type="match status" value="1"/>
</dbReference>